<dbReference type="PANTHER" id="PTHR47236">
    <property type="entry name" value="GENE, 32742-RELATED-RELATED"/>
    <property type="match status" value="1"/>
</dbReference>
<dbReference type="PANTHER" id="PTHR47236:SF5">
    <property type="entry name" value="GENE, 32742-RELATED"/>
    <property type="match status" value="1"/>
</dbReference>
<evidence type="ECO:0000256" key="3">
    <source>
        <dbReference type="SAM" id="Phobius"/>
    </source>
</evidence>
<sequence>MEKLARSSGILTLLLWISIPGMSSVPGHNSTQETPHQPSCQPGSYCPRGGRGPLPCPRGTFTPEGGGTSAEHCVSCPPHHYGPREGMRVCVPCGPGARQPLPGQERCVCQGEGQTFQPSDGQCLCTLGFERSRQGPVCEQKVYDICRDGFTRTQHGDCMDAPQWRTHCSQQVCDTPEEYQDYDALLGVCVCAGRPERVGVCGAWCRSRRNTPPSLRCAGGQMVLLYRGSQVSVSGSVLEMALNRWDSRGDLQCDAWRDFSCSVYAVQTDEAGFFGLFSAMLPEVHMLVLEAVPEAHNTSSEAPDTPGGGSQPAYPEPVGGLVEERELLWSRGGGHLWRKHSNASTLGVLNPTSCLQLGDILLFTVSREHFPQYDIDSLFNTNTAFDWGSFRKLAQDQTESVPTMTPSLFSVRFSEPGVYVLRLNSHHNKHMYVKVMPAGGQCYETGPFFPAISQYLTRMGITKQRQLLLQPDWLLIGGLMVGACVLLGLCIALLVVFREYGWPEKVPVQARFRAQQLRYRMDDYSSKGSQLTMLQKKHRSLQIALTQNSTHKDEFWDYEEQVDLEAFSASTFYDILLRHSVSVTARLGQLRGEVKELYQGVVCKVQGLQLGCVEVSAPGGGDGGCAEPCERVRRELEREVARRQALAERLCQLLQCQLQTLHQELQRQRHTHRTLRARLRTSLRLLGQAADSPQSRSVLQCVCALADELEELVLGECQREGVWAGLKEGTGARLLCPATGAVLTRDDIIASDGALQACHALHVDPVSGLILPNPGAQMLLSNGHSMPVPPDFVLHPQTGRLLPAAGNIGFDPHSSTLVFTTDACLGNAGKWEVPLLPFVPYPTPRPGERPEGCGLRGLRPGQRLALGGPMCDRDTGVLVPILAVTLHPQTGLVYPLGGVHLCPITRLPQPIQVGGPMLDPRTGSLVLITGVTMETSTAAVQPVGGLLLGESFIEPLSGRLVRVGGGSMRGGKLVPHAGGFQVLLEAQALGAGARAVELLQGVCGGRGDGGGCSGRWAA</sequence>
<dbReference type="GeneID" id="105903772"/>
<keyword evidence="1" id="KW-0175">Coiled coil</keyword>
<feature type="signal peptide" evidence="4">
    <location>
        <begin position="1"/>
        <end position="24"/>
    </location>
</feature>
<evidence type="ECO:0000313" key="5">
    <source>
        <dbReference type="Proteomes" id="UP000515152"/>
    </source>
</evidence>
<keyword evidence="4" id="KW-0732">Signal</keyword>
<organism evidence="5 6">
    <name type="scientific">Clupea harengus</name>
    <name type="common">Atlantic herring</name>
    <dbReference type="NCBI Taxonomy" id="7950"/>
    <lineage>
        <taxon>Eukaryota</taxon>
        <taxon>Metazoa</taxon>
        <taxon>Chordata</taxon>
        <taxon>Craniata</taxon>
        <taxon>Vertebrata</taxon>
        <taxon>Euteleostomi</taxon>
        <taxon>Actinopterygii</taxon>
        <taxon>Neopterygii</taxon>
        <taxon>Teleostei</taxon>
        <taxon>Clupei</taxon>
        <taxon>Clupeiformes</taxon>
        <taxon>Clupeoidei</taxon>
        <taxon>Clupeidae</taxon>
        <taxon>Clupea</taxon>
    </lineage>
</organism>
<reference evidence="6" key="1">
    <citation type="submission" date="2025-08" db="UniProtKB">
        <authorList>
            <consortium name="RefSeq"/>
        </authorList>
    </citation>
    <scope>IDENTIFICATION</scope>
</reference>
<evidence type="ECO:0000256" key="1">
    <source>
        <dbReference type="SAM" id="Coils"/>
    </source>
</evidence>
<dbReference type="Proteomes" id="UP000515152">
    <property type="component" value="Chromosome 17"/>
</dbReference>
<feature type="region of interest" description="Disordered" evidence="2">
    <location>
        <begin position="296"/>
        <end position="316"/>
    </location>
</feature>
<name>A0A6P8GQ96_CLUHA</name>
<evidence type="ECO:0000256" key="2">
    <source>
        <dbReference type="SAM" id="MobiDB-lite"/>
    </source>
</evidence>
<evidence type="ECO:0000256" key="4">
    <source>
        <dbReference type="SAM" id="SignalP"/>
    </source>
</evidence>
<dbReference type="KEGG" id="char:105903772"/>
<dbReference type="AlphaFoldDB" id="A0A6P8GQ96"/>
<proteinExistence type="predicted"/>
<dbReference type="OrthoDB" id="439917at2759"/>
<keyword evidence="3" id="KW-1133">Transmembrane helix</keyword>
<dbReference type="RefSeq" id="XP_031439941.1">
    <property type="nucleotide sequence ID" value="XM_031584081.1"/>
</dbReference>
<keyword evidence="3" id="KW-0812">Transmembrane</keyword>
<keyword evidence="5" id="KW-1185">Reference proteome</keyword>
<feature type="coiled-coil region" evidence="1">
    <location>
        <begin position="629"/>
        <end position="678"/>
    </location>
</feature>
<protein>
    <submittedName>
        <fullName evidence="6">Uncharacterized protein LOC105903772</fullName>
    </submittedName>
</protein>
<keyword evidence="3" id="KW-0472">Membrane</keyword>
<feature type="chain" id="PRO_5027789791" evidence="4">
    <location>
        <begin position="25"/>
        <end position="1018"/>
    </location>
</feature>
<gene>
    <name evidence="6" type="primary">LOC105903772</name>
</gene>
<evidence type="ECO:0000313" key="6">
    <source>
        <dbReference type="RefSeq" id="XP_031439941.1"/>
    </source>
</evidence>
<feature type="transmembrane region" description="Helical" evidence="3">
    <location>
        <begin position="473"/>
        <end position="497"/>
    </location>
</feature>
<accession>A0A6P8GQ96</accession>
<dbReference type="SMART" id="SM01411">
    <property type="entry name" value="Ephrin_rec_like"/>
    <property type="match status" value="1"/>
</dbReference>